<dbReference type="Gene3D" id="1.25.40.10">
    <property type="entry name" value="Tetratricopeptide repeat domain"/>
    <property type="match status" value="1"/>
</dbReference>
<organism evidence="6 7">
    <name type="scientific">Imtechella halotolerans K1</name>
    <dbReference type="NCBI Taxonomy" id="946077"/>
    <lineage>
        <taxon>Bacteria</taxon>
        <taxon>Pseudomonadati</taxon>
        <taxon>Bacteroidota</taxon>
        <taxon>Flavobacteriia</taxon>
        <taxon>Flavobacteriales</taxon>
        <taxon>Flavobacteriaceae</taxon>
        <taxon>Imtechella</taxon>
    </lineage>
</organism>
<evidence type="ECO:0000256" key="2">
    <source>
        <dbReference type="ARBA" id="ARBA00023125"/>
    </source>
</evidence>
<dbReference type="Proteomes" id="UP000005938">
    <property type="component" value="Unassembled WGS sequence"/>
</dbReference>
<proteinExistence type="predicted"/>
<dbReference type="PROSITE" id="PS50043">
    <property type="entry name" value="HTH_LUXR_2"/>
    <property type="match status" value="1"/>
</dbReference>
<comment type="caution">
    <text evidence="6">The sequence shown here is derived from an EMBL/GenBank/DDBJ whole genome shotgun (WGS) entry which is preliminary data.</text>
</comment>
<keyword evidence="4" id="KW-0812">Transmembrane</keyword>
<protein>
    <submittedName>
        <fullName evidence="6">Transcriptional regulator</fullName>
    </submittedName>
</protein>
<dbReference type="InterPro" id="IPR036388">
    <property type="entry name" value="WH-like_DNA-bd_sf"/>
</dbReference>
<keyword evidence="2" id="KW-0238">DNA-binding</keyword>
<feature type="domain" description="HTH luxR-type" evidence="5">
    <location>
        <begin position="344"/>
        <end position="401"/>
    </location>
</feature>
<dbReference type="eggNOG" id="COG2197">
    <property type="taxonomic scope" value="Bacteria"/>
</dbReference>
<keyword evidence="7" id="KW-1185">Reference proteome</keyword>
<dbReference type="STRING" id="946077.W5A_13051"/>
<dbReference type="GO" id="GO:0003677">
    <property type="term" value="F:DNA binding"/>
    <property type="evidence" value="ECO:0007669"/>
    <property type="project" value="UniProtKB-KW"/>
</dbReference>
<keyword evidence="3" id="KW-0804">Transcription</keyword>
<dbReference type="Gene3D" id="1.10.10.10">
    <property type="entry name" value="Winged helix-like DNA-binding domain superfamily/Winged helix DNA-binding domain"/>
    <property type="match status" value="1"/>
</dbReference>
<dbReference type="InterPro" id="IPR019734">
    <property type="entry name" value="TPR_rpt"/>
</dbReference>
<dbReference type="InterPro" id="IPR000792">
    <property type="entry name" value="Tscrpt_reg_LuxR_C"/>
</dbReference>
<dbReference type="Pfam" id="PF00196">
    <property type="entry name" value="GerE"/>
    <property type="match status" value="1"/>
</dbReference>
<keyword evidence="4" id="KW-0472">Membrane</keyword>
<accession>I0W7S0</accession>
<dbReference type="InterPro" id="IPR011990">
    <property type="entry name" value="TPR-like_helical_dom_sf"/>
</dbReference>
<evidence type="ECO:0000313" key="6">
    <source>
        <dbReference type="EMBL" id="EID72436.1"/>
    </source>
</evidence>
<sequence>MLRIIIILLCLLHNDTGFATDKEHEKLKQEIEVLNDNHQYELSIRKLEEIITNPNTSNYDLYNAYIQKYLTYKRLFNYIEALNNLDLALKAGIKSDKKESVIKRVRIERMFVHFDLLEFDKVAALLKLISREDFNTINKETEAFYLSVLGTMSNRAKEYYLALQYLDEALIILKEHAPKHLPLIYRKKIEIYRHLNQYDKAIENFEKGLACAREHKMDIYIIAMYNDVAIFYSEIGDVESALRTEQILNRLITDYDVTNRSGKLHMVERELLKNENKGKEKQNSKIKFIIIGFCILIIIVTFIGYYFYKLNNTGRTKSINEHLYLQNDVENSIQNMDEWNLHNVNSSDYNLTDRQLEIIKLVKEGKTNKEIGTALFISENTVKYHLKVIYKTLNVIKRSDL</sequence>
<dbReference type="PANTHER" id="PTHR44688">
    <property type="entry name" value="DNA-BINDING TRANSCRIPTIONAL ACTIVATOR DEVR_DOSR"/>
    <property type="match status" value="1"/>
</dbReference>
<dbReference type="SMART" id="SM00028">
    <property type="entry name" value="TPR"/>
    <property type="match status" value="2"/>
</dbReference>
<dbReference type="EMBL" id="AJJU01000037">
    <property type="protein sequence ID" value="EID72436.1"/>
    <property type="molecule type" value="Genomic_DNA"/>
</dbReference>
<evidence type="ECO:0000256" key="4">
    <source>
        <dbReference type="SAM" id="Phobius"/>
    </source>
</evidence>
<evidence type="ECO:0000313" key="7">
    <source>
        <dbReference type="Proteomes" id="UP000005938"/>
    </source>
</evidence>
<dbReference type="SUPFAM" id="SSF46894">
    <property type="entry name" value="C-terminal effector domain of the bipartite response regulators"/>
    <property type="match status" value="1"/>
</dbReference>
<reference evidence="6 7" key="1">
    <citation type="journal article" date="2012" name="J. Bacteriol.">
        <title>Genome Sequence of the Halotolerant Bacterium Imtechella halotolerans K1T.</title>
        <authorList>
            <person name="Kumar S."/>
            <person name="Vikram S."/>
            <person name="Subramanian S."/>
            <person name="Raghava G.P."/>
            <person name="Pinnaka A.K."/>
        </authorList>
    </citation>
    <scope>NUCLEOTIDE SEQUENCE [LARGE SCALE GENOMIC DNA]</scope>
    <source>
        <strain evidence="6 7">K1</strain>
    </source>
</reference>
<dbReference type="SMART" id="SM00421">
    <property type="entry name" value="HTH_LUXR"/>
    <property type="match status" value="1"/>
</dbReference>
<evidence type="ECO:0000256" key="1">
    <source>
        <dbReference type="ARBA" id="ARBA00023015"/>
    </source>
</evidence>
<dbReference type="PRINTS" id="PR00038">
    <property type="entry name" value="HTHLUXR"/>
</dbReference>
<keyword evidence="4" id="KW-1133">Transmembrane helix</keyword>
<dbReference type="InterPro" id="IPR016032">
    <property type="entry name" value="Sig_transdc_resp-reg_C-effctor"/>
</dbReference>
<dbReference type="GO" id="GO:0006355">
    <property type="term" value="P:regulation of DNA-templated transcription"/>
    <property type="evidence" value="ECO:0007669"/>
    <property type="project" value="InterPro"/>
</dbReference>
<evidence type="ECO:0000259" key="5">
    <source>
        <dbReference type="PROSITE" id="PS50043"/>
    </source>
</evidence>
<feature type="transmembrane region" description="Helical" evidence="4">
    <location>
        <begin position="288"/>
        <end position="308"/>
    </location>
</feature>
<evidence type="ECO:0000256" key="3">
    <source>
        <dbReference type="ARBA" id="ARBA00023163"/>
    </source>
</evidence>
<gene>
    <name evidence="6" type="ORF">W5A_13051</name>
</gene>
<dbReference type="SUPFAM" id="SSF48452">
    <property type="entry name" value="TPR-like"/>
    <property type="match status" value="1"/>
</dbReference>
<name>I0W7S0_9FLAO</name>
<dbReference type="PANTHER" id="PTHR44688:SF16">
    <property type="entry name" value="DNA-BINDING TRANSCRIPTIONAL ACTIVATOR DEVR_DOSR"/>
    <property type="match status" value="1"/>
</dbReference>
<dbReference type="CDD" id="cd06170">
    <property type="entry name" value="LuxR_C_like"/>
    <property type="match status" value="1"/>
</dbReference>
<keyword evidence="1" id="KW-0805">Transcription regulation</keyword>
<dbReference type="AlphaFoldDB" id="I0W7S0"/>